<name>A0A8D8VPI1_9HEMI</name>
<accession>A0A8D8VPI1</accession>
<dbReference type="AlphaFoldDB" id="A0A8D8VPI1"/>
<feature type="region of interest" description="Disordered" evidence="1">
    <location>
        <begin position="68"/>
        <end position="127"/>
    </location>
</feature>
<sequence>MTNVIPGLVVLTISLLIHFIPGVESGQIPSDKVPQVVKDAIPKHIKAMYKAHRAIYAKDYAHKLIPIPNKPPPLAGDKSTTAEPSSISRSTRSGRQAWTSSHGNYGNMGPPRGRRRKVRPPPIRMTYNMPPSYAPKYKGYAPMYKKRPRHPPPRMVAPGRYPPKYRMPIHNNVIEPDDYQDEEILQETMEEEPVVMESMGPASYASNSMPVHGSMGQHIGMMGPSQNEDIYYDDEISSMRMQQHHPVEYMSDDDYVMRHSDYYSNGYNSGPRARGTQIRAVKPAPIMYSSRYRDMRNSESRYEPEIIQRIPIKQMPAEYASNPQYMSPQFSSAPQFTNNPNVIYSEPEPKYLRSVMNPYRDEPETKFRSSVSNAPLYTEPKFRSTVDDSDFLPSNLRQKSESPDYMRPSSNSELPDYIRHSSKKYESVEDAKSAESIEMFTRPQSTAQPSIENNKWSGSMKFMPRPFAAPLESSPNNVSPSSRNLGAKKTQETISSNHHTNHNFKYSYDPSTNQNIKQQPSLTIHDLLLQQAKQIQQTTHDTQPSLPQGRELNDDYTNINDFMVYNGPRPGDVYKPNAQRYRSDKSRRSSGSESYNSGSENLPQPQYLRYTKPGGPDLDDMDAVLDSLPWQVKKKR</sequence>
<dbReference type="EMBL" id="HBUF01075323">
    <property type="protein sequence ID" value="CAG6630962.1"/>
    <property type="molecule type" value="Transcribed_RNA"/>
</dbReference>
<feature type="compositionally biased region" description="Polar residues" evidence="1">
    <location>
        <begin position="535"/>
        <end position="546"/>
    </location>
</feature>
<feature type="chain" id="PRO_5034800234" description="Adhesive plaque matrix protein-like" evidence="2">
    <location>
        <begin position="26"/>
        <end position="636"/>
    </location>
</feature>
<evidence type="ECO:0000256" key="2">
    <source>
        <dbReference type="SAM" id="SignalP"/>
    </source>
</evidence>
<feature type="compositionally biased region" description="Low complexity" evidence="1">
    <location>
        <begin position="589"/>
        <end position="601"/>
    </location>
</feature>
<organism evidence="3">
    <name type="scientific">Cacopsylla melanoneura</name>
    <dbReference type="NCBI Taxonomy" id="428564"/>
    <lineage>
        <taxon>Eukaryota</taxon>
        <taxon>Metazoa</taxon>
        <taxon>Ecdysozoa</taxon>
        <taxon>Arthropoda</taxon>
        <taxon>Hexapoda</taxon>
        <taxon>Insecta</taxon>
        <taxon>Pterygota</taxon>
        <taxon>Neoptera</taxon>
        <taxon>Paraneoptera</taxon>
        <taxon>Hemiptera</taxon>
        <taxon>Sternorrhyncha</taxon>
        <taxon>Psylloidea</taxon>
        <taxon>Psyllidae</taxon>
        <taxon>Psyllinae</taxon>
        <taxon>Cacopsylla</taxon>
    </lineage>
</organism>
<keyword evidence="2" id="KW-0732">Signal</keyword>
<evidence type="ECO:0000256" key="1">
    <source>
        <dbReference type="SAM" id="MobiDB-lite"/>
    </source>
</evidence>
<evidence type="ECO:0000313" key="3">
    <source>
        <dbReference type="EMBL" id="CAG6630962.1"/>
    </source>
</evidence>
<reference evidence="3" key="1">
    <citation type="submission" date="2021-05" db="EMBL/GenBank/DDBJ databases">
        <authorList>
            <person name="Alioto T."/>
            <person name="Alioto T."/>
            <person name="Gomez Garrido J."/>
        </authorList>
    </citation>
    <scope>NUCLEOTIDE SEQUENCE</scope>
</reference>
<feature type="region of interest" description="Disordered" evidence="1">
    <location>
        <begin position="561"/>
        <end position="622"/>
    </location>
</feature>
<feature type="compositionally biased region" description="Polar residues" evidence="1">
    <location>
        <begin position="78"/>
        <end position="104"/>
    </location>
</feature>
<feature type="region of interest" description="Disordered" evidence="1">
    <location>
        <begin position="535"/>
        <end position="554"/>
    </location>
</feature>
<protein>
    <recommendedName>
        <fullName evidence="4">Adhesive plaque matrix protein-like</fullName>
    </recommendedName>
</protein>
<feature type="region of interest" description="Disordered" evidence="1">
    <location>
        <begin position="384"/>
        <end position="416"/>
    </location>
</feature>
<feature type="signal peptide" evidence="2">
    <location>
        <begin position="1"/>
        <end position="25"/>
    </location>
</feature>
<evidence type="ECO:0008006" key="4">
    <source>
        <dbReference type="Google" id="ProtNLM"/>
    </source>
</evidence>
<proteinExistence type="predicted"/>